<name>L2GRV2_VAVCU</name>
<protein>
    <submittedName>
        <fullName evidence="1">Uncharacterized protein</fullName>
    </submittedName>
</protein>
<accession>L2GRV2</accession>
<reference evidence="2" key="1">
    <citation type="submission" date="2011-03" db="EMBL/GenBank/DDBJ databases">
        <title>The genome sequence of Vavraia culicis strain floridensis.</title>
        <authorList>
            <consortium name="The Broad Institute Genome Sequencing Platform"/>
            <person name="Cuomo C."/>
            <person name="Becnel J."/>
            <person name="Sanscrainte N."/>
            <person name="Young S.K."/>
            <person name="Zeng Q."/>
            <person name="Gargeya S."/>
            <person name="Fitzgerald M."/>
            <person name="Haas B."/>
            <person name="Abouelleil A."/>
            <person name="Alvarado L."/>
            <person name="Arachchi H.M."/>
            <person name="Berlin A."/>
            <person name="Chapman S.B."/>
            <person name="Gearin G."/>
            <person name="Goldberg J."/>
            <person name="Griggs A."/>
            <person name="Gujja S."/>
            <person name="Hansen M."/>
            <person name="Heiman D."/>
            <person name="Howarth C."/>
            <person name="Larimer J."/>
            <person name="Lui A."/>
            <person name="MacDonald P.J.P."/>
            <person name="McCowen C."/>
            <person name="Montmayeur A."/>
            <person name="Murphy C."/>
            <person name="Neiman D."/>
            <person name="Pearson M."/>
            <person name="Priest M."/>
            <person name="Roberts A."/>
            <person name="Saif S."/>
            <person name="Shea T."/>
            <person name="Sisk P."/>
            <person name="Stolte C."/>
            <person name="Sykes S."/>
            <person name="Wortman J."/>
            <person name="Nusbaum C."/>
            <person name="Birren B."/>
        </authorList>
    </citation>
    <scope>NUCLEOTIDE SEQUENCE [LARGE SCALE GENOMIC DNA]</scope>
    <source>
        <strain evidence="2">floridensis</strain>
    </source>
</reference>
<dbReference type="GeneID" id="19880033"/>
<dbReference type="RefSeq" id="XP_008075179.1">
    <property type="nucleotide sequence ID" value="XM_008076988.1"/>
</dbReference>
<organism evidence="1 2">
    <name type="scientific">Vavraia culicis (isolate floridensis)</name>
    <name type="common">Microsporidian parasite</name>
    <dbReference type="NCBI Taxonomy" id="948595"/>
    <lineage>
        <taxon>Eukaryota</taxon>
        <taxon>Fungi</taxon>
        <taxon>Fungi incertae sedis</taxon>
        <taxon>Microsporidia</taxon>
        <taxon>Pleistophoridae</taxon>
        <taxon>Vavraia</taxon>
    </lineage>
</organism>
<keyword evidence="2" id="KW-1185">Reference proteome</keyword>
<dbReference type="InParanoid" id="L2GRV2"/>
<dbReference type="HOGENOM" id="CLU_012976_0_0_1"/>
<dbReference type="VEuPathDB" id="MicrosporidiaDB:VCUG_02166"/>
<dbReference type="EMBL" id="GL877449">
    <property type="protein sequence ID" value="ELA46361.1"/>
    <property type="molecule type" value="Genomic_DNA"/>
</dbReference>
<dbReference type="AlphaFoldDB" id="L2GRV2"/>
<evidence type="ECO:0000313" key="1">
    <source>
        <dbReference type="EMBL" id="ELA46361.1"/>
    </source>
</evidence>
<dbReference type="OMA" id="CTICIND"/>
<dbReference type="Proteomes" id="UP000011081">
    <property type="component" value="Unassembled WGS sequence"/>
</dbReference>
<gene>
    <name evidence="1" type="ORF">VCUG_02166</name>
</gene>
<evidence type="ECO:0000313" key="2">
    <source>
        <dbReference type="Proteomes" id="UP000011081"/>
    </source>
</evidence>
<proteinExistence type="predicted"/>
<dbReference type="OrthoDB" id="10451301at2759"/>
<sequence>MLFNLYCYVNVAVKYILRFQTDRSSSCEEYMVFDTLENTGLVSFINACRENQTESSQFNEAQMLATERDSESIMDQNQPPFTRQTTYYVNKIFGTRKIRCKSFTSIAQDDGKVIYETINIPISKQLFLKIMCLSKDHIPILTIDDMYMIFKHMFPFKDKVGLLTYAICTHLQEHWHLIGQFKHLLENPCKDDHNELERHMALAILDKSGDSHSFREVVNSYIMFKVTDADRACATTSENEEIFDNIYYEIDINGLMLGFLFKYISMDYTYLENNKDTLGLIFDDGMDGFLLDVRIYNIDLTAKSTVYPANEVFKNKLLLITGCAFLSSARINRVILEFKNIKMLLDLALLKNIRASITAQFYSCSVPFINSVPKNIQNIKATFINKCDDVLNYVSDKNVEALYQRFVFSENISFLGHVKNIEILNSKIEENVIFSFDKECEYILINKTEGKIDCSGVAGFGIMALLSGSGFKYRKQSATKQRTLSIDNAEIFGVIYVDANVNNLSIYNAKLSPDSKIIFCNANTCLDISKSEGLIDLTPYINAEIYFQEQTWVRTAMLQDVASSYIFLHNIRLHKSIELSNNYNFVDLHGITMEKHSYITINEMCTVLSIHETNGTIDLTKIEHLHKMKIKNSAGEVFGTTFIGTINVDILEFQGAHNNIDIAALLSRNFNEIVNLQFKNEYNRMFHGTAENISLNPPPDYLLTGHFRGFLRTMGKCVPKKRYNPNSSYNAIVNVNMNIIFNENITKKMSVGLKGLKFMATTITNDDIQCLVKMKNLEILKICIGTLTSEFFAHLPRSLRLLDISEPFAYHDAGNFYNRIRFQPNTLPFNNLTVLMIQSNFLPYLRVASALMPSLKILSVHFDSDFLIDSLACSDKLQLHELFIEVKNPVIDFNHKSAEESKIDCFIRLLSGYINLKALKYLAFVSNDKLVEIDPLTNAIVDRKLYKGVDCDWGEKYADCERYYEIE</sequence>